<keyword evidence="8" id="KW-1185">Reference proteome</keyword>
<evidence type="ECO:0000313" key="8">
    <source>
        <dbReference type="Proteomes" id="UP000503011"/>
    </source>
</evidence>
<evidence type="ECO:0000256" key="3">
    <source>
        <dbReference type="ARBA" id="ARBA00022741"/>
    </source>
</evidence>
<dbReference type="AlphaFoldDB" id="A0A6F8Y9I1"/>
<dbReference type="PROSITE" id="PS00211">
    <property type="entry name" value="ABC_TRANSPORTER_1"/>
    <property type="match status" value="1"/>
</dbReference>
<dbReference type="InterPro" id="IPR052156">
    <property type="entry name" value="BCAA_Transport_ATP-bd_LivF"/>
</dbReference>
<dbReference type="InterPro" id="IPR003593">
    <property type="entry name" value="AAA+_ATPase"/>
</dbReference>
<protein>
    <submittedName>
        <fullName evidence="7">High-affinity branched-chain amino acid transport ATP-binding protein LivF</fullName>
    </submittedName>
</protein>
<keyword evidence="4 7" id="KW-0067">ATP-binding</keyword>
<dbReference type="GO" id="GO:0015807">
    <property type="term" value="P:L-amino acid transport"/>
    <property type="evidence" value="ECO:0007669"/>
    <property type="project" value="TreeGrafter"/>
</dbReference>
<dbReference type="GO" id="GO:0016887">
    <property type="term" value="F:ATP hydrolysis activity"/>
    <property type="evidence" value="ECO:0007669"/>
    <property type="project" value="InterPro"/>
</dbReference>
<proteinExistence type="inferred from homology"/>
<feature type="domain" description="ABC transporter" evidence="6">
    <location>
        <begin position="6"/>
        <end position="240"/>
    </location>
</feature>
<dbReference type="InterPro" id="IPR003439">
    <property type="entry name" value="ABC_transporter-like_ATP-bd"/>
</dbReference>
<dbReference type="PANTHER" id="PTHR43820">
    <property type="entry name" value="HIGH-AFFINITY BRANCHED-CHAIN AMINO ACID TRANSPORT ATP-BINDING PROTEIN LIVF"/>
    <property type="match status" value="1"/>
</dbReference>
<keyword evidence="2" id="KW-0813">Transport</keyword>
<evidence type="ECO:0000259" key="6">
    <source>
        <dbReference type="PROSITE" id="PS50893"/>
    </source>
</evidence>
<dbReference type="PROSITE" id="PS50893">
    <property type="entry name" value="ABC_TRANSPORTER_2"/>
    <property type="match status" value="1"/>
</dbReference>
<evidence type="ECO:0000256" key="2">
    <source>
        <dbReference type="ARBA" id="ARBA00022448"/>
    </source>
</evidence>
<dbReference type="EMBL" id="AP022871">
    <property type="protein sequence ID" value="BCB82784.1"/>
    <property type="molecule type" value="Genomic_DNA"/>
</dbReference>
<dbReference type="KEGG" id="psuu:Psuf_000970"/>
<dbReference type="InterPro" id="IPR027417">
    <property type="entry name" value="P-loop_NTPase"/>
</dbReference>
<accession>A0A6F8Y9I1</accession>
<comment type="similarity">
    <text evidence="1">Belongs to the ABC transporter superfamily.</text>
</comment>
<keyword evidence="3" id="KW-0547">Nucleotide-binding</keyword>
<dbReference type="SUPFAM" id="SSF52540">
    <property type="entry name" value="P-loop containing nucleoside triphosphate hydrolases"/>
    <property type="match status" value="1"/>
</dbReference>
<gene>
    <name evidence="7" type="primary">livF_1</name>
    <name evidence="7" type="ORF">Psuf_000970</name>
</gene>
<keyword evidence="5" id="KW-0029">Amino-acid transport</keyword>
<evidence type="ECO:0000256" key="5">
    <source>
        <dbReference type="ARBA" id="ARBA00022970"/>
    </source>
</evidence>
<dbReference type="RefSeq" id="WP_173152523.1">
    <property type="nucleotide sequence ID" value="NZ_AP022871.1"/>
</dbReference>
<evidence type="ECO:0000313" key="7">
    <source>
        <dbReference type="EMBL" id="BCB82784.1"/>
    </source>
</evidence>
<name>A0A6F8Y9I1_9ACTN</name>
<dbReference type="GO" id="GO:0015658">
    <property type="term" value="F:branched-chain amino acid transmembrane transporter activity"/>
    <property type="evidence" value="ECO:0007669"/>
    <property type="project" value="TreeGrafter"/>
</dbReference>
<sequence length="240" mass="25901">MSTPLLEARDLSVSYGRLEPVLRDVSLALRPGEILGLVGMNGAGKTTLMRALSGGLKARSGEVLFRGTSIQGRSTAALARSGLVILPEGHRVIRPLTVDENLELSTMSLGRGRVRARLKATRELVYGLFPVLRERRHQLAGLLSGGEQQMLSLARAIVQKPNVLLLDEPSLGLAPMIIDRIYESLGSLRDEGISMLIVEQNSQRVAKTCDRLIVLREGVVAAEGSPDVLAGDRLQAAYFG</sequence>
<dbReference type="GO" id="GO:0005524">
    <property type="term" value="F:ATP binding"/>
    <property type="evidence" value="ECO:0007669"/>
    <property type="project" value="UniProtKB-KW"/>
</dbReference>
<dbReference type="SMART" id="SM00382">
    <property type="entry name" value="AAA"/>
    <property type="match status" value="1"/>
</dbReference>
<dbReference type="CDD" id="cd03224">
    <property type="entry name" value="ABC_TM1139_LivF_branched"/>
    <property type="match status" value="1"/>
</dbReference>
<evidence type="ECO:0000256" key="1">
    <source>
        <dbReference type="ARBA" id="ARBA00005417"/>
    </source>
</evidence>
<dbReference type="Proteomes" id="UP000503011">
    <property type="component" value="Chromosome"/>
</dbReference>
<dbReference type="InterPro" id="IPR017871">
    <property type="entry name" value="ABC_transporter-like_CS"/>
</dbReference>
<organism evidence="7 8">
    <name type="scientific">Phytohabitans suffuscus</name>
    <dbReference type="NCBI Taxonomy" id="624315"/>
    <lineage>
        <taxon>Bacteria</taxon>
        <taxon>Bacillati</taxon>
        <taxon>Actinomycetota</taxon>
        <taxon>Actinomycetes</taxon>
        <taxon>Micromonosporales</taxon>
        <taxon>Micromonosporaceae</taxon>
    </lineage>
</organism>
<reference evidence="7 8" key="1">
    <citation type="submission" date="2020-03" db="EMBL/GenBank/DDBJ databases">
        <title>Whole genome shotgun sequence of Phytohabitans suffuscus NBRC 105367.</title>
        <authorList>
            <person name="Komaki H."/>
            <person name="Tamura T."/>
        </authorList>
    </citation>
    <scope>NUCLEOTIDE SEQUENCE [LARGE SCALE GENOMIC DNA]</scope>
    <source>
        <strain evidence="7 8">NBRC 105367</strain>
    </source>
</reference>
<dbReference type="Gene3D" id="3.40.50.300">
    <property type="entry name" value="P-loop containing nucleotide triphosphate hydrolases"/>
    <property type="match status" value="1"/>
</dbReference>
<evidence type="ECO:0000256" key="4">
    <source>
        <dbReference type="ARBA" id="ARBA00022840"/>
    </source>
</evidence>
<reference evidence="7 8" key="2">
    <citation type="submission" date="2020-03" db="EMBL/GenBank/DDBJ databases">
        <authorList>
            <person name="Ichikawa N."/>
            <person name="Kimura A."/>
            <person name="Kitahashi Y."/>
            <person name="Uohara A."/>
        </authorList>
    </citation>
    <scope>NUCLEOTIDE SEQUENCE [LARGE SCALE GENOMIC DNA]</scope>
    <source>
        <strain evidence="7 8">NBRC 105367</strain>
    </source>
</reference>
<dbReference type="Pfam" id="PF00005">
    <property type="entry name" value="ABC_tran"/>
    <property type="match status" value="1"/>
</dbReference>
<dbReference type="PANTHER" id="PTHR43820:SF4">
    <property type="entry name" value="HIGH-AFFINITY BRANCHED-CHAIN AMINO ACID TRANSPORT ATP-BINDING PROTEIN LIVF"/>
    <property type="match status" value="1"/>
</dbReference>